<keyword evidence="12" id="KW-1185">Reference proteome</keyword>
<dbReference type="EMBL" id="CALNXI010000161">
    <property type="protein sequence ID" value="CAH3020868.1"/>
    <property type="molecule type" value="Genomic_DNA"/>
</dbReference>
<dbReference type="Pfam" id="PF12280">
    <property type="entry name" value="BSMAP"/>
    <property type="match status" value="1"/>
</dbReference>
<dbReference type="PANTHER" id="PTHR28652">
    <property type="entry name" value="TRANSMEMBRANE PROTEIN 59-LIKE PROTEIN"/>
    <property type="match status" value="1"/>
</dbReference>
<sequence length="304" mass="34328">MARSLCLLSALVSLLISGQIFADEGLGILDKCKKSCERSYPLHTYPKEEPLLACKQGCRLSVIEQLNGGPTKNYTQACKAGCEESYKDKENSYACVVGCNSQDAIPSPDSYSEEYFPDQWSFRTYMVYVYPVLDFSKYCHGFVNRVGYYYRMSASYYYNYGDSNSLIVEINEQPREFISVPKFDEVDFVENDDAQDSSYSDGDDSYSSDVVHKGHQWLRCVSQRSGLPFWLLTSTLFLSIFFLIWLCCATATTAPKEVGKPSIVRELMLLDDDSLLEKLPLVKADENEEAAPLPVKVHIDATTL</sequence>
<dbReference type="InterPro" id="IPR022065">
    <property type="entry name" value="Uncharacterised_TMEM59"/>
</dbReference>
<dbReference type="PANTHER" id="PTHR28652:SF2">
    <property type="entry name" value="TRANSMEMBRANE PROTEIN 59-LIKE PROTEIN"/>
    <property type="match status" value="1"/>
</dbReference>
<dbReference type="Proteomes" id="UP001159427">
    <property type="component" value="Unassembled WGS sequence"/>
</dbReference>
<gene>
    <name evidence="11" type="ORF">PEVE_00008971</name>
</gene>
<evidence type="ECO:0000256" key="1">
    <source>
        <dbReference type="ARBA" id="ARBA00004614"/>
    </source>
</evidence>
<evidence type="ECO:0008006" key="13">
    <source>
        <dbReference type="Google" id="ProtNLM"/>
    </source>
</evidence>
<evidence type="ECO:0000256" key="4">
    <source>
        <dbReference type="ARBA" id="ARBA00022729"/>
    </source>
</evidence>
<evidence type="ECO:0000313" key="11">
    <source>
        <dbReference type="EMBL" id="CAH3020868.1"/>
    </source>
</evidence>
<evidence type="ECO:0000313" key="12">
    <source>
        <dbReference type="Proteomes" id="UP001159427"/>
    </source>
</evidence>
<feature type="transmembrane region" description="Helical" evidence="9">
    <location>
        <begin position="229"/>
        <end position="251"/>
    </location>
</feature>
<keyword evidence="5 9" id="KW-1133">Transmembrane helix</keyword>
<evidence type="ECO:0000256" key="8">
    <source>
        <dbReference type="ARBA" id="ARBA00023180"/>
    </source>
</evidence>
<keyword evidence="6" id="KW-0333">Golgi apparatus</keyword>
<keyword evidence="4 10" id="KW-0732">Signal</keyword>
<accession>A0ABN8LY22</accession>
<evidence type="ECO:0000256" key="9">
    <source>
        <dbReference type="SAM" id="Phobius"/>
    </source>
</evidence>
<comment type="caution">
    <text evidence="11">The sequence shown here is derived from an EMBL/GenBank/DDBJ whole genome shotgun (WGS) entry which is preliminary data.</text>
</comment>
<name>A0ABN8LY22_9CNID</name>
<evidence type="ECO:0000256" key="7">
    <source>
        <dbReference type="ARBA" id="ARBA00023136"/>
    </source>
</evidence>
<keyword evidence="7 9" id="KW-0472">Membrane</keyword>
<evidence type="ECO:0000256" key="10">
    <source>
        <dbReference type="SAM" id="SignalP"/>
    </source>
</evidence>
<reference evidence="11 12" key="1">
    <citation type="submission" date="2022-05" db="EMBL/GenBank/DDBJ databases">
        <authorList>
            <consortium name="Genoscope - CEA"/>
            <person name="William W."/>
        </authorList>
    </citation>
    <scope>NUCLEOTIDE SEQUENCE [LARGE SCALE GENOMIC DNA]</scope>
</reference>
<proteinExistence type="inferred from homology"/>
<keyword evidence="3 9" id="KW-0812">Transmembrane</keyword>
<feature type="chain" id="PRO_5045159019" description="Transmembrane protein 59" evidence="10">
    <location>
        <begin position="23"/>
        <end position="304"/>
    </location>
</feature>
<evidence type="ECO:0000256" key="6">
    <source>
        <dbReference type="ARBA" id="ARBA00023034"/>
    </source>
</evidence>
<feature type="signal peptide" evidence="10">
    <location>
        <begin position="1"/>
        <end position="22"/>
    </location>
</feature>
<evidence type="ECO:0000256" key="2">
    <source>
        <dbReference type="ARBA" id="ARBA00009643"/>
    </source>
</evidence>
<protein>
    <recommendedName>
        <fullName evidence="13">Transmembrane protein 59</fullName>
    </recommendedName>
</protein>
<comment type="similarity">
    <text evidence="2">Belongs to the TMEM59 family.</text>
</comment>
<organism evidence="11 12">
    <name type="scientific">Porites evermanni</name>
    <dbReference type="NCBI Taxonomy" id="104178"/>
    <lineage>
        <taxon>Eukaryota</taxon>
        <taxon>Metazoa</taxon>
        <taxon>Cnidaria</taxon>
        <taxon>Anthozoa</taxon>
        <taxon>Hexacorallia</taxon>
        <taxon>Scleractinia</taxon>
        <taxon>Fungiina</taxon>
        <taxon>Poritidae</taxon>
        <taxon>Porites</taxon>
    </lineage>
</organism>
<comment type="subcellular location">
    <subcellularLocation>
        <location evidence="1">Golgi apparatus membrane</location>
        <topology evidence="1">Single-pass type I membrane protein</topology>
    </subcellularLocation>
</comment>
<evidence type="ECO:0000256" key="5">
    <source>
        <dbReference type="ARBA" id="ARBA00022989"/>
    </source>
</evidence>
<evidence type="ECO:0000256" key="3">
    <source>
        <dbReference type="ARBA" id="ARBA00022692"/>
    </source>
</evidence>
<keyword evidence="8" id="KW-0325">Glycoprotein</keyword>